<gene>
    <name evidence="2" type="ORF">IWX90DRAFT_211356</name>
</gene>
<feature type="region of interest" description="Disordered" evidence="1">
    <location>
        <begin position="24"/>
        <end position="179"/>
    </location>
</feature>
<accession>A0ABR1XT53</accession>
<sequence length="386" mass="44611">MELDEPWRNFSFKLGATNQKLITPTLSNATQNEGMYRDSGDYGGRSTASRAESVSERRSSTRWDGDVRPKDDWDQSNRLTPVDFGHDDRRQSGRLTPVDFGNNDRSHANRLGPPFEYGDSERGRFSQTSHVDHHQQHRGWEEPPPRSRADRDIDMAYRRDDESIPDMRTENEQPRSNCDNFRTRSEKLFSQNLTLLRDREMLRRQLDLVEMEKRRQVTTSTSTTAPNCFGPSFWLRQMQMAELERTRAAGFDASASLRQQHLEMAEAEKRRSNESDASPQLRQADVGSMEERMSRNPDNPFALRQQQQDMAGMEQRPPNGFDMPFPMMMPPMSLPDMPFGAAFAPPQFHPLRMDRSWLGSGFRYPIQMCAISCWISCVCLLQSDLL</sequence>
<evidence type="ECO:0000256" key="1">
    <source>
        <dbReference type="SAM" id="MobiDB-lite"/>
    </source>
</evidence>
<comment type="caution">
    <text evidence="2">The sequence shown here is derived from an EMBL/GenBank/DDBJ whole genome shotgun (WGS) entry which is preliminary data.</text>
</comment>
<feature type="compositionally biased region" description="Basic and acidic residues" evidence="1">
    <location>
        <begin position="264"/>
        <end position="274"/>
    </location>
</feature>
<organism evidence="2 3">
    <name type="scientific">Phyllosticta citrichinensis</name>
    <dbReference type="NCBI Taxonomy" id="1130410"/>
    <lineage>
        <taxon>Eukaryota</taxon>
        <taxon>Fungi</taxon>
        <taxon>Dikarya</taxon>
        <taxon>Ascomycota</taxon>
        <taxon>Pezizomycotina</taxon>
        <taxon>Dothideomycetes</taxon>
        <taxon>Dothideomycetes incertae sedis</taxon>
        <taxon>Botryosphaeriales</taxon>
        <taxon>Phyllostictaceae</taxon>
        <taxon>Phyllosticta</taxon>
    </lineage>
</organism>
<proteinExistence type="predicted"/>
<dbReference type="Proteomes" id="UP001456524">
    <property type="component" value="Unassembled WGS sequence"/>
</dbReference>
<feature type="region of interest" description="Disordered" evidence="1">
    <location>
        <begin position="264"/>
        <end position="300"/>
    </location>
</feature>
<feature type="compositionally biased region" description="Basic and acidic residues" evidence="1">
    <location>
        <begin position="119"/>
        <end position="173"/>
    </location>
</feature>
<keyword evidence="3" id="KW-1185">Reference proteome</keyword>
<feature type="compositionally biased region" description="Basic and acidic residues" evidence="1">
    <location>
        <begin position="53"/>
        <end position="75"/>
    </location>
</feature>
<name>A0ABR1XT53_9PEZI</name>
<reference evidence="2 3" key="1">
    <citation type="journal article" date="2022" name="G3 (Bethesda)">
        <title>Enemy or ally: a genomic approach to elucidate the lifestyle of Phyllosticta citrichinaensis.</title>
        <authorList>
            <person name="Buijs V.A."/>
            <person name="Groenewald J.Z."/>
            <person name="Haridas S."/>
            <person name="LaButti K.M."/>
            <person name="Lipzen A."/>
            <person name="Martin F.M."/>
            <person name="Barry K."/>
            <person name="Grigoriev I.V."/>
            <person name="Crous P.W."/>
            <person name="Seidl M.F."/>
        </authorList>
    </citation>
    <scope>NUCLEOTIDE SEQUENCE [LARGE SCALE GENOMIC DNA]</scope>
    <source>
        <strain evidence="2 3">CBS 129764</strain>
    </source>
</reference>
<feature type="compositionally biased region" description="Polar residues" evidence="1">
    <location>
        <begin position="24"/>
        <end position="33"/>
    </location>
</feature>
<dbReference type="EMBL" id="JBBWUH010000005">
    <property type="protein sequence ID" value="KAK8166375.1"/>
    <property type="molecule type" value="Genomic_DNA"/>
</dbReference>
<evidence type="ECO:0000313" key="3">
    <source>
        <dbReference type="Proteomes" id="UP001456524"/>
    </source>
</evidence>
<evidence type="ECO:0000313" key="2">
    <source>
        <dbReference type="EMBL" id="KAK8166375.1"/>
    </source>
</evidence>
<protein>
    <submittedName>
        <fullName evidence="2">Uncharacterized protein</fullName>
    </submittedName>
</protein>